<feature type="non-terminal residue" evidence="1">
    <location>
        <position position="197"/>
    </location>
</feature>
<evidence type="ECO:0008006" key="3">
    <source>
        <dbReference type="Google" id="ProtNLM"/>
    </source>
</evidence>
<accession>A0ABQ6MPD1</accession>
<organism evidence="1 2">
    <name type="scientific">Tetraparma gracilis</name>
    <dbReference type="NCBI Taxonomy" id="2962635"/>
    <lineage>
        <taxon>Eukaryota</taxon>
        <taxon>Sar</taxon>
        <taxon>Stramenopiles</taxon>
        <taxon>Ochrophyta</taxon>
        <taxon>Bolidophyceae</taxon>
        <taxon>Parmales</taxon>
        <taxon>Triparmaceae</taxon>
        <taxon>Tetraparma</taxon>
    </lineage>
</organism>
<dbReference type="PANTHER" id="PTHR45912">
    <property type="entry name" value="CILIA- AND FLAGELLA-ASSOCIATED PROTEIN 47"/>
    <property type="match status" value="1"/>
</dbReference>
<dbReference type="PANTHER" id="PTHR45912:SF3">
    <property type="entry name" value="CILIA- AND FLAGELLA-ASSOCIATED PROTEIN 47"/>
    <property type="match status" value="1"/>
</dbReference>
<sequence length="197" mass="20656">MAVTGEVEFQLPHELPKSGEFRSSLTVSCAGTSIEVPIVARLPAPRIEFDGYCNLGFVPPGVVVSKQVTITNAGTREGGFEIVVPENVRNLIKITPSVGTLAAGFRHVDLDGDGRMEGGDELVATKDGSNATTVTIDFEGADLGPFRALAVVLVPGYQDQILDVSAQVVASTLELVRENGGGALGETLDFGPKLYGQ</sequence>
<gene>
    <name evidence="1" type="ORF">TeGR_g1556</name>
</gene>
<evidence type="ECO:0000313" key="2">
    <source>
        <dbReference type="Proteomes" id="UP001165060"/>
    </source>
</evidence>
<name>A0ABQ6MPD1_9STRA</name>
<dbReference type="Proteomes" id="UP001165060">
    <property type="component" value="Unassembled WGS sequence"/>
</dbReference>
<comment type="caution">
    <text evidence="1">The sequence shown here is derived from an EMBL/GenBank/DDBJ whole genome shotgun (WGS) entry which is preliminary data.</text>
</comment>
<evidence type="ECO:0000313" key="1">
    <source>
        <dbReference type="EMBL" id="GMI30274.1"/>
    </source>
</evidence>
<protein>
    <recommendedName>
        <fullName evidence="3">Abnormal spindle-like microcephaly-associated protein ASH domain-containing protein</fullName>
    </recommendedName>
</protein>
<reference evidence="1 2" key="1">
    <citation type="journal article" date="2023" name="Commun. Biol.">
        <title>Genome analysis of Parmales, the sister group of diatoms, reveals the evolutionary specialization of diatoms from phago-mixotrophs to photoautotrophs.</title>
        <authorList>
            <person name="Ban H."/>
            <person name="Sato S."/>
            <person name="Yoshikawa S."/>
            <person name="Yamada K."/>
            <person name="Nakamura Y."/>
            <person name="Ichinomiya M."/>
            <person name="Sato N."/>
            <person name="Blanc-Mathieu R."/>
            <person name="Endo H."/>
            <person name="Kuwata A."/>
            <person name="Ogata H."/>
        </authorList>
    </citation>
    <scope>NUCLEOTIDE SEQUENCE [LARGE SCALE GENOMIC DNA]</scope>
</reference>
<keyword evidence="2" id="KW-1185">Reference proteome</keyword>
<proteinExistence type="predicted"/>
<dbReference type="EMBL" id="BRYB01001645">
    <property type="protein sequence ID" value="GMI30274.1"/>
    <property type="molecule type" value="Genomic_DNA"/>
</dbReference>